<keyword evidence="3" id="KW-0238">DNA-binding</keyword>
<reference evidence="8 9" key="1">
    <citation type="submission" date="2015-06" db="EMBL/GenBank/DDBJ databases">
        <title>Talaromyces atroroseus IBT 11181 draft genome.</title>
        <authorList>
            <person name="Rasmussen K.B."/>
            <person name="Rasmussen S."/>
            <person name="Petersen B."/>
            <person name="Sicheritz-Ponten T."/>
            <person name="Mortensen U.H."/>
            <person name="Thrane U."/>
        </authorList>
    </citation>
    <scope>NUCLEOTIDE SEQUENCE [LARGE SCALE GENOMIC DNA]</scope>
    <source>
        <strain evidence="8 9">IBT 11181</strain>
    </source>
</reference>
<dbReference type="SUPFAM" id="SSF57701">
    <property type="entry name" value="Zn2/Cys6 DNA-binding domain"/>
    <property type="match status" value="1"/>
</dbReference>
<evidence type="ECO:0000256" key="2">
    <source>
        <dbReference type="ARBA" id="ARBA00023015"/>
    </source>
</evidence>
<dbReference type="InterPro" id="IPR001138">
    <property type="entry name" value="Zn2Cys6_DnaBD"/>
</dbReference>
<dbReference type="AlphaFoldDB" id="A0A225AT84"/>
<name>A0A225AT84_TALAT</name>
<sequence>MADLNQSGMRPAVKGSRRSHTKSRAGCQRCKARRVKCDEARPVCRNCEKSSLRCDFSPALARAGPQQQAIGKRGRGRPRRDWESIIAELPMRNASCSLPAQETAESPSSGSAVTPCLNVDDLELFYHYLNHRCLKRSGEHMWHVKVPQLGFQHPYVLHLILAMAAFHLVHLAPPDSDVARFEGLADHHYEAGLREVSRLIPSINRHNLVSLYVATVLICLITCAKRPSPGHLLLVAEGQEVSWWQLLRGVRYMRDLDVHGLQLSFHTEESTEEQPHATTRPVHWERPLDGISKFIAQEATSPGKEVYEKALADLSGCFRDSFGTASQPKEGSGVDGEFQFIMGWVYRTEEDFVLCLKNQQPISLIILAYFSVLIKTLEYEWFMQGWASHILEGVGERLRIEYRHWLDWPAEQIREIEAFRQQNN</sequence>
<accession>A0A225AT84</accession>
<dbReference type="PANTHER" id="PTHR47657:SF13">
    <property type="entry name" value="ZN(2)-C6 FUNGAL-TYPE DOMAIN-CONTAINING PROTEIN-RELATED"/>
    <property type="match status" value="1"/>
</dbReference>
<keyword evidence="5" id="KW-0539">Nucleus</keyword>
<evidence type="ECO:0000256" key="1">
    <source>
        <dbReference type="ARBA" id="ARBA00004123"/>
    </source>
</evidence>
<dbReference type="STRING" id="1441469.A0A225AT84"/>
<evidence type="ECO:0000256" key="4">
    <source>
        <dbReference type="ARBA" id="ARBA00023163"/>
    </source>
</evidence>
<dbReference type="CDD" id="cd00067">
    <property type="entry name" value="GAL4"/>
    <property type="match status" value="1"/>
</dbReference>
<dbReference type="InterPro" id="IPR052400">
    <property type="entry name" value="Zn2-C6_fungal_TF"/>
</dbReference>
<feature type="domain" description="Zn(2)-C6 fungal-type" evidence="7">
    <location>
        <begin position="26"/>
        <end position="56"/>
    </location>
</feature>
<feature type="region of interest" description="Disordered" evidence="6">
    <location>
        <begin position="1"/>
        <end position="25"/>
    </location>
</feature>
<dbReference type="InterPro" id="IPR021858">
    <property type="entry name" value="Fun_TF"/>
</dbReference>
<dbReference type="RefSeq" id="XP_020118930.1">
    <property type="nucleotide sequence ID" value="XM_020268041.1"/>
</dbReference>
<dbReference type="GeneID" id="31005494"/>
<dbReference type="InterPro" id="IPR036864">
    <property type="entry name" value="Zn2-C6_fun-type_DNA-bd_sf"/>
</dbReference>
<comment type="caution">
    <text evidence="8">The sequence shown here is derived from an EMBL/GenBank/DDBJ whole genome shotgun (WGS) entry which is preliminary data.</text>
</comment>
<keyword evidence="9" id="KW-1185">Reference proteome</keyword>
<keyword evidence="4" id="KW-0804">Transcription</keyword>
<evidence type="ECO:0000256" key="5">
    <source>
        <dbReference type="ARBA" id="ARBA00023242"/>
    </source>
</evidence>
<dbReference type="Pfam" id="PF11951">
    <property type="entry name" value="Fungal_trans_2"/>
    <property type="match status" value="1"/>
</dbReference>
<keyword evidence="2" id="KW-0805">Transcription regulation</keyword>
<comment type="subcellular location">
    <subcellularLocation>
        <location evidence="1">Nucleus</location>
    </subcellularLocation>
</comment>
<dbReference type="PROSITE" id="PS00354">
    <property type="entry name" value="HMGI_Y"/>
    <property type="match status" value="1"/>
</dbReference>
<organism evidence="8 9">
    <name type="scientific">Talaromyces atroroseus</name>
    <dbReference type="NCBI Taxonomy" id="1441469"/>
    <lineage>
        <taxon>Eukaryota</taxon>
        <taxon>Fungi</taxon>
        <taxon>Dikarya</taxon>
        <taxon>Ascomycota</taxon>
        <taxon>Pezizomycotina</taxon>
        <taxon>Eurotiomycetes</taxon>
        <taxon>Eurotiomycetidae</taxon>
        <taxon>Eurotiales</taxon>
        <taxon>Trichocomaceae</taxon>
        <taxon>Talaromyces</taxon>
        <taxon>Talaromyces sect. Trachyspermi</taxon>
    </lineage>
</organism>
<evidence type="ECO:0000313" key="8">
    <source>
        <dbReference type="EMBL" id="OKL58809.1"/>
    </source>
</evidence>
<evidence type="ECO:0000256" key="6">
    <source>
        <dbReference type="SAM" id="MobiDB-lite"/>
    </source>
</evidence>
<gene>
    <name evidence="8" type="ORF">UA08_05738</name>
</gene>
<dbReference type="EMBL" id="LFMY01000008">
    <property type="protein sequence ID" value="OKL58809.1"/>
    <property type="molecule type" value="Genomic_DNA"/>
</dbReference>
<dbReference type="OrthoDB" id="416217at2759"/>
<dbReference type="InterPro" id="IPR000637">
    <property type="entry name" value="HMGI/Y_DNA-bd_CS"/>
</dbReference>
<dbReference type="GO" id="GO:0000981">
    <property type="term" value="F:DNA-binding transcription factor activity, RNA polymerase II-specific"/>
    <property type="evidence" value="ECO:0007669"/>
    <property type="project" value="InterPro"/>
</dbReference>
<evidence type="ECO:0000256" key="3">
    <source>
        <dbReference type="ARBA" id="ARBA00023125"/>
    </source>
</evidence>
<dbReference type="GO" id="GO:0008270">
    <property type="term" value="F:zinc ion binding"/>
    <property type="evidence" value="ECO:0007669"/>
    <property type="project" value="InterPro"/>
</dbReference>
<protein>
    <recommendedName>
        <fullName evidence="7">Zn(2)-C6 fungal-type domain-containing protein</fullName>
    </recommendedName>
</protein>
<dbReference type="PROSITE" id="PS00463">
    <property type="entry name" value="ZN2_CY6_FUNGAL_1"/>
    <property type="match status" value="1"/>
</dbReference>
<evidence type="ECO:0000259" key="7">
    <source>
        <dbReference type="PROSITE" id="PS50048"/>
    </source>
</evidence>
<dbReference type="Proteomes" id="UP000214365">
    <property type="component" value="Unassembled WGS sequence"/>
</dbReference>
<dbReference type="GO" id="GO:0003677">
    <property type="term" value="F:DNA binding"/>
    <property type="evidence" value="ECO:0007669"/>
    <property type="project" value="UniProtKB-KW"/>
</dbReference>
<proteinExistence type="predicted"/>
<dbReference type="Gene3D" id="4.10.240.10">
    <property type="entry name" value="Zn(2)-C6 fungal-type DNA-binding domain"/>
    <property type="match status" value="1"/>
</dbReference>
<dbReference type="PROSITE" id="PS50048">
    <property type="entry name" value="ZN2_CY6_FUNGAL_2"/>
    <property type="match status" value="1"/>
</dbReference>
<evidence type="ECO:0000313" key="9">
    <source>
        <dbReference type="Proteomes" id="UP000214365"/>
    </source>
</evidence>
<dbReference type="GO" id="GO:0005634">
    <property type="term" value="C:nucleus"/>
    <property type="evidence" value="ECO:0007669"/>
    <property type="project" value="UniProtKB-SubCell"/>
</dbReference>
<dbReference type="Pfam" id="PF00172">
    <property type="entry name" value="Zn_clus"/>
    <property type="match status" value="1"/>
</dbReference>
<dbReference type="SMART" id="SM00066">
    <property type="entry name" value="GAL4"/>
    <property type="match status" value="1"/>
</dbReference>
<dbReference type="PANTHER" id="PTHR47657">
    <property type="entry name" value="STEROL REGULATORY ELEMENT-BINDING PROTEIN ECM22"/>
    <property type="match status" value="1"/>
</dbReference>